<keyword evidence="12" id="KW-1185">Reference proteome</keyword>
<evidence type="ECO:0000256" key="9">
    <source>
        <dbReference type="SAM" id="MobiDB-lite"/>
    </source>
</evidence>
<dbReference type="Proteomes" id="UP000319143">
    <property type="component" value="Unassembled WGS sequence"/>
</dbReference>
<evidence type="ECO:0000313" key="12">
    <source>
        <dbReference type="Proteomes" id="UP000319143"/>
    </source>
</evidence>
<keyword evidence="4 11" id="KW-0808">Transferase</keyword>
<evidence type="ECO:0000256" key="1">
    <source>
        <dbReference type="ARBA" id="ARBA00000085"/>
    </source>
</evidence>
<dbReference type="SUPFAM" id="SSF47384">
    <property type="entry name" value="Homodimeric domain of signal transducing histidine kinase"/>
    <property type="match status" value="1"/>
</dbReference>
<dbReference type="PRINTS" id="PR00344">
    <property type="entry name" value="BCTRLSENSOR"/>
</dbReference>
<evidence type="ECO:0000256" key="6">
    <source>
        <dbReference type="ARBA" id="ARBA00022777"/>
    </source>
</evidence>
<dbReference type="InterPro" id="IPR036890">
    <property type="entry name" value="HATPase_C_sf"/>
</dbReference>
<keyword evidence="5" id="KW-0547">Nucleotide-binding</keyword>
<dbReference type="GO" id="GO:0000155">
    <property type="term" value="F:phosphorelay sensor kinase activity"/>
    <property type="evidence" value="ECO:0007669"/>
    <property type="project" value="InterPro"/>
</dbReference>
<dbReference type="InterPro" id="IPR036097">
    <property type="entry name" value="HisK_dim/P_sf"/>
</dbReference>
<keyword evidence="7" id="KW-0067">ATP-binding</keyword>
<accession>A0A5C6E148</accession>
<dbReference type="GO" id="GO:0005524">
    <property type="term" value="F:ATP binding"/>
    <property type="evidence" value="ECO:0007669"/>
    <property type="project" value="UniProtKB-KW"/>
</dbReference>
<dbReference type="Gene3D" id="3.30.565.10">
    <property type="entry name" value="Histidine kinase-like ATPase, C-terminal domain"/>
    <property type="match status" value="1"/>
</dbReference>
<dbReference type="PROSITE" id="PS50109">
    <property type="entry name" value="HIS_KIN"/>
    <property type="match status" value="1"/>
</dbReference>
<dbReference type="SMART" id="SM00387">
    <property type="entry name" value="HATPase_c"/>
    <property type="match status" value="1"/>
</dbReference>
<gene>
    <name evidence="11" type="primary">zraS_2</name>
    <name evidence="11" type="ORF">Poly41_07420</name>
</gene>
<dbReference type="SMART" id="SM00388">
    <property type="entry name" value="HisKA"/>
    <property type="match status" value="1"/>
</dbReference>
<dbReference type="InterPro" id="IPR003594">
    <property type="entry name" value="HATPase_dom"/>
</dbReference>
<protein>
    <recommendedName>
        <fullName evidence="2">histidine kinase</fullName>
        <ecNumber evidence="2">2.7.13.3</ecNumber>
    </recommendedName>
</protein>
<dbReference type="PANTHER" id="PTHR43065:SF10">
    <property type="entry name" value="PEROXIDE STRESS-ACTIVATED HISTIDINE KINASE MAK3"/>
    <property type="match status" value="1"/>
</dbReference>
<dbReference type="SUPFAM" id="SSF55874">
    <property type="entry name" value="ATPase domain of HSP90 chaperone/DNA topoisomerase II/histidine kinase"/>
    <property type="match status" value="1"/>
</dbReference>
<dbReference type="InterPro" id="IPR005467">
    <property type="entry name" value="His_kinase_dom"/>
</dbReference>
<dbReference type="PANTHER" id="PTHR43065">
    <property type="entry name" value="SENSOR HISTIDINE KINASE"/>
    <property type="match status" value="1"/>
</dbReference>
<comment type="caution">
    <text evidence="11">The sequence shown here is derived from an EMBL/GenBank/DDBJ whole genome shotgun (WGS) entry which is preliminary data.</text>
</comment>
<dbReference type="Gene3D" id="1.10.287.130">
    <property type="match status" value="1"/>
</dbReference>
<reference evidence="11 12" key="1">
    <citation type="submission" date="2019-02" db="EMBL/GenBank/DDBJ databases">
        <title>Deep-cultivation of Planctomycetes and their phenomic and genomic characterization uncovers novel biology.</title>
        <authorList>
            <person name="Wiegand S."/>
            <person name="Jogler M."/>
            <person name="Boedeker C."/>
            <person name="Pinto D."/>
            <person name="Vollmers J."/>
            <person name="Rivas-Marin E."/>
            <person name="Kohn T."/>
            <person name="Peeters S.H."/>
            <person name="Heuer A."/>
            <person name="Rast P."/>
            <person name="Oberbeckmann S."/>
            <person name="Bunk B."/>
            <person name="Jeske O."/>
            <person name="Meyerdierks A."/>
            <person name="Storesund J.E."/>
            <person name="Kallscheuer N."/>
            <person name="Luecker S."/>
            <person name="Lage O.M."/>
            <person name="Pohl T."/>
            <person name="Merkel B.J."/>
            <person name="Hornburger P."/>
            <person name="Mueller R.-W."/>
            <person name="Bruemmer F."/>
            <person name="Labrenz M."/>
            <person name="Spormann A.M."/>
            <person name="Op Den Camp H."/>
            <person name="Overmann J."/>
            <person name="Amann R."/>
            <person name="Jetten M.S.M."/>
            <person name="Mascher T."/>
            <person name="Medema M.H."/>
            <person name="Devos D.P."/>
            <person name="Kaster A.-K."/>
            <person name="Ovreas L."/>
            <person name="Rohde M."/>
            <person name="Galperin M.Y."/>
            <person name="Jogler C."/>
        </authorList>
    </citation>
    <scope>NUCLEOTIDE SEQUENCE [LARGE SCALE GENOMIC DNA]</scope>
    <source>
        <strain evidence="11 12">Poly41</strain>
    </source>
</reference>
<evidence type="ECO:0000256" key="4">
    <source>
        <dbReference type="ARBA" id="ARBA00022679"/>
    </source>
</evidence>
<dbReference type="InterPro" id="IPR004358">
    <property type="entry name" value="Sig_transdc_His_kin-like_C"/>
</dbReference>
<organism evidence="11 12">
    <name type="scientific">Novipirellula artificiosorum</name>
    <dbReference type="NCBI Taxonomy" id="2528016"/>
    <lineage>
        <taxon>Bacteria</taxon>
        <taxon>Pseudomonadati</taxon>
        <taxon>Planctomycetota</taxon>
        <taxon>Planctomycetia</taxon>
        <taxon>Pirellulales</taxon>
        <taxon>Pirellulaceae</taxon>
        <taxon>Novipirellula</taxon>
    </lineage>
</organism>
<dbReference type="AlphaFoldDB" id="A0A5C6E148"/>
<dbReference type="EC" id="2.7.13.3" evidence="2"/>
<sequence>MRGWPVEKAPRGMRTIENTEADPQGGIKAQQRAAQAERLAAIGQVVASVAHESRNALQRILAHVELIEEHVGGDSEIMVDLHAIRSAAGSLTQMCEELREFSGELHLDLQLCSLEELIAACWDSLQQHPRQRESRLRVDVANISLWIDPLRMDQVLRNLLENSLTALDRPVSIRAHAVECRSQGVDVVQLTLSDNGPGFLPQNLDKVFEPFFTTKQRGTGLGLAICKRIVESHGGSIAIGDADSSGATVIITLPAMATEDPLSSQRTASAHW</sequence>
<keyword evidence="6" id="KW-0418">Kinase</keyword>
<feature type="domain" description="Histidine kinase" evidence="10">
    <location>
        <begin position="48"/>
        <end position="257"/>
    </location>
</feature>
<feature type="region of interest" description="Disordered" evidence="9">
    <location>
        <begin position="1"/>
        <end position="25"/>
    </location>
</feature>
<dbReference type="CDD" id="cd00075">
    <property type="entry name" value="HATPase"/>
    <property type="match status" value="1"/>
</dbReference>
<dbReference type="Pfam" id="PF02518">
    <property type="entry name" value="HATPase_c"/>
    <property type="match status" value="1"/>
</dbReference>
<comment type="catalytic activity">
    <reaction evidence="1">
        <text>ATP + protein L-histidine = ADP + protein N-phospho-L-histidine.</text>
        <dbReference type="EC" id="2.7.13.3"/>
    </reaction>
</comment>
<keyword evidence="3" id="KW-0597">Phosphoprotein</keyword>
<name>A0A5C6E148_9BACT</name>
<evidence type="ECO:0000256" key="2">
    <source>
        <dbReference type="ARBA" id="ARBA00012438"/>
    </source>
</evidence>
<evidence type="ECO:0000256" key="3">
    <source>
        <dbReference type="ARBA" id="ARBA00022553"/>
    </source>
</evidence>
<dbReference type="InterPro" id="IPR003661">
    <property type="entry name" value="HisK_dim/P_dom"/>
</dbReference>
<dbReference type="Pfam" id="PF00512">
    <property type="entry name" value="HisKA"/>
    <property type="match status" value="1"/>
</dbReference>
<proteinExistence type="predicted"/>
<evidence type="ECO:0000313" key="11">
    <source>
        <dbReference type="EMBL" id="TWU42445.1"/>
    </source>
</evidence>
<evidence type="ECO:0000259" key="10">
    <source>
        <dbReference type="PROSITE" id="PS50109"/>
    </source>
</evidence>
<evidence type="ECO:0000256" key="7">
    <source>
        <dbReference type="ARBA" id="ARBA00022840"/>
    </source>
</evidence>
<evidence type="ECO:0000256" key="8">
    <source>
        <dbReference type="ARBA" id="ARBA00023012"/>
    </source>
</evidence>
<dbReference type="OrthoDB" id="236031at2"/>
<evidence type="ECO:0000256" key="5">
    <source>
        <dbReference type="ARBA" id="ARBA00022741"/>
    </source>
</evidence>
<keyword evidence="8" id="KW-0902">Two-component regulatory system</keyword>
<dbReference type="EMBL" id="SJPV01000001">
    <property type="protein sequence ID" value="TWU42445.1"/>
    <property type="molecule type" value="Genomic_DNA"/>
</dbReference>